<dbReference type="InterPro" id="IPR036412">
    <property type="entry name" value="HAD-like_sf"/>
</dbReference>
<organism evidence="2 3">
    <name type="scientific">Lithospermum erythrorhizon</name>
    <name type="common">Purple gromwell</name>
    <name type="synonym">Lithospermum officinale var. erythrorhizon</name>
    <dbReference type="NCBI Taxonomy" id="34254"/>
    <lineage>
        <taxon>Eukaryota</taxon>
        <taxon>Viridiplantae</taxon>
        <taxon>Streptophyta</taxon>
        <taxon>Embryophyta</taxon>
        <taxon>Tracheophyta</taxon>
        <taxon>Spermatophyta</taxon>
        <taxon>Magnoliopsida</taxon>
        <taxon>eudicotyledons</taxon>
        <taxon>Gunneridae</taxon>
        <taxon>Pentapetalae</taxon>
        <taxon>asterids</taxon>
        <taxon>lamiids</taxon>
        <taxon>Boraginales</taxon>
        <taxon>Boraginaceae</taxon>
        <taxon>Boraginoideae</taxon>
        <taxon>Lithospermeae</taxon>
        <taxon>Lithospermum</taxon>
    </lineage>
</organism>
<dbReference type="InterPro" id="IPR006549">
    <property type="entry name" value="HAD-SF_hydro_IIIA"/>
</dbReference>
<evidence type="ECO:0000313" key="2">
    <source>
        <dbReference type="EMBL" id="GAA0174913.1"/>
    </source>
</evidence>
<dbReference type="EMBL" id="BAABME010009299">
    <property type="protein sequence ID" value="GAA0174913.1"/>
    <property type="molecule type" value="Genomic_DNA"/>
</dbReference>
<evidence type="ECO:0000313" key="3">
    <source>
        <dbReference type="Proteomes" id="UP001454036"/>
    </source>
</evidence>
<dbReference type="Proteomes" id="UP001454036">
    <property type="component" value="Unassembled WGS sequence"/>
</dbReference>
<reference evidence="2 3" key="1">
    <citation type="submission" date="2024-01" db="EMBL/GenBank/DDBJ databases">
        <title>The complete chloroplast genome sequence of Lithospermum erythrorhizon: insights into the phylogenetic relationship among Boraginaceae species and the maternal lineages of purple gromwells.</title>
        <authorList>
            <person name="Okada T."/>
            <person name="Watanabe K."/>
        </authorList>
    </citation>
    <scope>NUCLEOTIDE SEQUENCE [LARGE SCALE GENOMIC DNA]</scope>
</reference>
<dbReference type="Gene3D" id="3.40.50.1000">
    <property type="entry name" value="HAD superfamily/HAD-like"/>
    <property type="match status" value="1"/>
</dbReference>
<dbReference type="InterPro" id="IPR027706">
    <property type="entry name" value="PGP_Pase"/>
</dbReference>
<dbReference type="GO" id="GO:0008962">
    <property type="term" value="F:phosphatidylglycerophosphatase activity"/>
    <property type="evidence" value="ECO:0007669"/>
    <property type="project" value="InterPro"/>
</dbReference>
<dbReference type="PANTHER" id="PTHR19288">
    <property type="entry name" value="4-NITROPHENYLPHOSPHATASE-RELATED"/>
    <property type="match status" value="1"/>
</dbReference>
<feature type="region of interest" description="Disordered" evidence="1">
    <location>
        <begin position="56"/>
        <end position="103"/>
    </location>
</feature>
<keyword evidence="3" id="KW-1185">Reference proteome</keyword>
<dbReference type="SUPFAM" id="SSF56784">
    <property type="entry name" value="HAD-like"/>
    <property type="match status" value="1"/>
</dbReference>
<dbReference type="NCBIfam" id="TIGR01662">
    <property type="entry name" value="HAD-SF-IIIA"/>
    <property type="match status" value="1"/>
</dbReference>
<name>A0AAV3RIB4_LITER</name>
<proteinExistence type="predicted"/>
<protein>
    <submittedName>
        <fullName evidence="2">Phosphatase</fullName>
    </submittedName>
</protein>
<sequence>MPCTSVPPWHTCYYPIPKHLFNQQNLRLPLNRSIRSSIKSTEITRFTNQHNSLATHHATTNSCNKDQGTQNNRQVNNSEDPVGSSRQNTENLRDLYPSSETQKPNFEEFQEDINIRRLSSLGILSGSWIEFKAALGQRINIEGLACSVGILARNKNLAIPNLSVPDIRFIDWAELKRRGFQGVVFDKDNTLTIPYNLRLWAPLGESLEQCRSLFGNNVAVFSNSAGLHEYDPDGRKAKALERSIGIRVIRHMVKKPAGTAEEIERHFGCESSRLIMIGDRPFTDIVYGNKNGFLTILTNPLSVDEEPFIVKQVRILEVALVNEWLRKGFKATSHGLLPHPRKCIKDQPW</sequence>
<dbReference type="InterPro" id="IPR010021">
    <property type="entry name" value="PGPP1/Gep4"/>
</dbReference>
<dbReference type="FunFam" id="3.40.50.1000:FF:000148">
    <property type="entry name" value="Haloacid dehalogenase superfamily protein"/>
    <property type="match status" value="1"/>
</dbReference>
<gene>
    <name evidence="2" type="ORF">LIER_28199</name>
</gene>
<dbReference type="Pfam" id="PF09419">
    <property type="entry name" value="PGP_phosphatase"/>
    <property type="match status" value="1"/>
</dbReference>
<dbReference type="AlphaFoldDB" id="A0AAV3RIB4"/>
<comment type="caution">
    <text evidence="2">The sequence shown here is derived from an EMBL/GenBank/DDBJ whole genome shotgun (WGS) entry which is preliminary data.</text>
</comment>
<dbReference type="NCBIfam" id="TIGR01668">
    <property type="entry name" value="YqeG_hyp_ppase"/>
    <property type="match status" value="1"/>
</dbReference>
<accession>A0AAV3RIB4</accession>
<evidence type="ECO:0000256" key="1">
    <source>
        <dbReference type="SAM" id="MobiDB-lite"/>
    </source>
</evidence>
<dbReference type="GO" id="GO:0005737">
    <property type="term" value="C:cytoplasm"/>
    <property type="evidence" value="ECO:0007669"/>
    <property type="project" value="TreeGrafter"/>
</dbReference>
<dbReference type="PANTHER" id="PTHR19288:SF25">
    <property type="entry name" value="PHOSPHATIDYLGLYCEROPHOSPHATASE GEP4, MITOCHONDRIAL"/>
    <property type="match status" value="1"/>
</dbReference>
<dbReference type="InterPro" id="IPR023214">
    <property type="entry name" value="HAD_sf"/>
</dbReference>
<feature type="compositionally biased region" description="Polar residues" evidence="1">
    <location>
        <begin position="56"/>
        <end position="90"/>
    </location>
</feature>